<accession>C0QIA1</accession>
<evidence type="ECO:0000313" key="2">
    <source>
        <dbReference type="EMBL" id="ACN15837.1"/>
    </source>
</evidence>
<organism evidence="2 3">
    <name type="scientific">Desulforapulum autotrophicum (strain ATCC 43914 / DSM 3382 / VKM B-1955 / HRM2)</name>
    <name type="common">Desulfobacterium autotrophicum</name>
    <dbReference type="NCBI Taxonomy" id="177437"/>
    <lineage>
        <taxon>Bacteria</taxon>
        <taxon>Pseudomonadati</taxon>
        <taxon>Thermodesulfobacteriota</taxon>
        <taxon>Desulfobacteria</taxon>
        <taxon>Desulfobacterales</taxon>
        <taxon>Desulfobacteraceae</taxon>
        <taxon>Desulforapulum</taxon>
    </lineage>
</organism>
<name>C0QIA1_DESAH</name>
<dbReference type="AlphaFoldDB" id="C0QIA1"/>
<dbReference type="HOGENOM" id="CLU_2824026_0_0_7"/>
<dbReference type="Proteomes" id="UP000000442">
    <property type="component" value="Chromosome"/>
</dbReference>
<protein>
    <submittedName>
        <fullName evidence="2">Uncharacterized protein</fullName>
    </submittedName>
</protein>
<evidence type="ECO:0000256" key="1">
    <source>
        <dbReference type="SAM" id="Phobius"/>
    </source>
</evidence>
<dbReference type="STRING" id="177437.HRM2_27450"/>
<keyword evidence="1" id="KW-1133">Transmembrane helix</keyword>
<evidence type="ECO:0000313" key="3">
    <source>
        <dbReference type="Proteomes" id="UP000000442"/>
    </source>
</evidence>
<reference evidence="2 3" key="1">
    <citation type="journal article" date="2009" name="Environ. Microbiol.">
        <title>Genome sequence of Desulfobacterium autotrophicum HRM2, a marine sulfate reducer oxidizing organic carbon completely to carbon dioxide.</title>
        <authorList>
            <person name="Strittmatter A.W."/>
            <person name="Liesegang H."/>
            <person name="Rabus R."/>
            <person name="Decker I."/>
            <person name="Amann J."/>
            <person name="Andres S."/>
            <person name="Henne A."/>
            <person name="Fricke W.F."/>
            <person name="Martinez-Arias R."/>
            <person name="Bartels D."/>
            <person name="Goesmann A."/>
            <person name="Krause L."/>
            <person name="Puehler A."/>
            <person name="Klenk H.P."/>
            <person name="Richter M."/>
            <person name="Schuler M."/>
            <person name="Gloeckner F.O."/>
            <person name="Meyerdierks A."/>
            <person name="Gottschalk G."/>
            <person name="Amann R."/>
        </authorList>
    </citation>
    <scope>NUCLEOTIDE SEQUENCE [LARGE SCALE GENOMIC DNA]</scope>
    <source>
        <strain evidence="3">ATCC 43914 / DSM 3382 / HRM2</strain>
    </source>
</reference>
<keyword evidence="3" id="KW-1185">Reference proteome</keyword>
<dbReference type="KEGG" id="dat:HRM2_27450"/>
<proteinExistence type="predicted"/>
<keyword evidence="1" id="KW-0812">Transmembrane</keyword>
<keyword evidence="1" id="KW-0472">Membrane</keyword>
<feature type="transmembrane region" description="Helical" evidence="1">
    <location>
        <begin position="6"/>
        <end position="25"/>
    </location>
</feature>
<dbReference type="EMBL" id="CP001087">
    <property type="protein sequence ID" value="ACN15837.1"/>
    <property type="molecule type" value="Genomic_DNA"/>
</dbReference>
<gene>
    <name evidence="2" type="ordered locus">HRM2_27450</name>
</gene>
<sequence>MGGFILIMGLNIWSLPIFYCILESIKFNLKNKKPIPRIFLIDLFSTSIHFCRTILKAYDLNSSRTA</sequence>